<organism evidence="2 3">
    <name type="scientific">Streptomyces axinellae</name>
    <dbReference type="NCBI Taxonomy" id="552788"/>
    <lineage>
        <taxon>Bacteria</taxon>
        <taxon>Bacillati</taxon>
        <taxon>Actinomycetota</taxon>
        <taxon>Actinomycetes</taxon>
        <taxon>Kitasatosporales</taxon>
        <taxon>Streptomycetaceae</taxon>
        <taxon>Streptomyces</taxon>
    </lineage>
</organism>
<evidence type="ECO:0000313" key="3">
    <source>
        <dbReference type="Proteomes" id="UP001501447"/>
    </source>
</evidence>
<sequence>MGVQPKGGWTPLAAPSQFSQYPWSTLPAGFGLTAQVSARGARPEAEVEAAAGAFRAVAEAAPGSEAAVNCTAQGHRRPDTQQPHSSTDHAALLSDPPDR</sequence>
<evidence type="ECO:0000256" key="1">
    <source>
        <dbReference type="SAM" id="MobiDB-lite"/>
    </source>
</evidence>
<protein>
    <submittedName>
        <fullName evidence="2">Uncharacterized protein</fullName>
    </submittedName>
</protein>
<name>A0ABN3QU16_9ACTN</name>
<evidence type="ECO:0000313" key="2">
    <source>
        <dbReference type="EMBL" id="GAA2635017.1"/>
    </source>
</evidence>
<feature type="region of interest" description="Disordered" evidence="1">
    <location>
        <begin position="61"/>
        <end position="99"/>
    </location>
</feature>
<keyword evidence="3" id="KW-1185">Reference proteome</keyword>
<dbReference type="EMBL" id="BAAARJ010000024">
    <property type="protein sequence ID" value="GAA2635017.1"/>
    <property type="molecule type" value="Genomic_DNA"/>
</dbReference>
<proteinExistence type="predicted"/>
<dbReference type="Proteomes" id="UP001501447">
    <property type="component" value="Unassembled WGS sequence"/>
</dbReference>
<accession>A0ABN3QU16</accession>
<comment type="caution">
    <text evidence="2">The sequence shown here is derived from an EMBL/GenBank/DDBJ whole genome shotgun (WGS) entry which is preliminary data.</text>
</comment>
<gene>
    <name evidence="2" type="ORF">GCM10009863_59230</name>
</gene>
<reference evidence="2 3" key="1">
    <citation type="journal article" date="2019" name="Int. J. Syst. Evol. Microbiol.">
        <title>The Global Catalogue of Microorganisms (GCM) 10K type strain sequencing project: providing services to taxonomists for standard genome sequencing and annotation.</title>
        <authorList>
            <consortium name="The Broad Institute Genomics Platform"/>
            <consortium name="The Broad Institute Genome Sequencing Center for Infectious Disease"/>
            <person name="Wu L."/>
            <person name="Ma J."/>
        </authorList>
    </citation>
    <scope>NUCLEOTIDE SEQUENCE [LARGE SCALE GENOMIC DNA]</scope>
    <source>
        <strain evidence="2 3">JCM 16373</strain>
    </source>
</reference>